<keyword evidence="3" id="KW-0645">Protease</keyword>
<dbReference type="GO" id="GO:0006508">
    <property type="term" value="P:proteolysis"/>
    <property type="evidence" value="ECO:0007669"/>
    <property type="project" value="TreeGrafter"/>
</dbReference>
<evidence type="ECO:0000313" key="3">
    <source>
        <dbReference type="EMBL" id="ADP55362.1"/>
    </source>
</evidence>
<evidence type="ECO:0000259" key="2">
    <source>
        <dbReference type="Pfam" id="PF11838"/>
    </source>
</evidence>
<feature type="non-terminal residue" evidence="3">
    <location>
        <position position="1"/>
    </location>
</feature>
<keyword evidence="3" id="KW-0031">Aminopeptidase</keyword>
<comment type="similarity">
    <text evidence="1">Belongs to the peptidase M1 family.</text>
</comment>
<keyword evidence="3" id="KW-0378">Hydrolase</keyword>
<dbReference type="GO" id="GO:0070006">
    <property type="term" value="F:metalloaminopeptidase activity"/>
    <property type="evidence" value="ECO:0007669"/>
    <property type="project" value="TreeGrafter"/>
</dbReference>
<feature type="domain" description="ERAP1-like C-terminal" evidence="2">
    <location>
        <begin position="15"/>
        <end position="209"/>
    </location>
</feature>
<dbReference type="Gene3D" id="1.25.50.20">
    <property type="match status" value="1"/>
</dbReference>
<dbReference type="GO" id="GO:0042277">
    <property type="term" value="F:peptide binding"/>
    <property type="evidence" value="ECO:0007669"/>
    <property type="project" value="TreeGrafter"/>
</dbReference>
<dbReference type="PANTHER" id="PTHR11533:SF299">
    <property type="entry name" value="AMINOPEPTIDASE"/>
    <property type="match status" value="1"/>
</dbReference>
<evidence type="ECO:0000256" key="1">
    <source>
        <dbReference type="ARBA" id="ARBA00010136"/>
    </source>
</evidence>
<dbReference type="AlphaFoldDB" id="E5L8H0"/>
<proteinExistence type="evidence at transcript level"/>
<protein>
    <submittedName>
        <fullName evidence="3">Aminopeptidase N</fullName>
        <ecNumber evidence="3">3.4.11.2</ecNumber>
    </submittedName>
</protein>
<dbReference type="EMBL" id="HQ378156">
    <property type="protein sequence ID" value="ADP55362.1"/>
    <property type="molecule type" value="mRNA"/>
</dbReference>
<dbReference type="GO" id="GO:0016020">
    <property type="term" value="C:membrane"/>
    <property type="evidence" value="ECO:0007669"/>
    <property type="project" value="TreeGrafter"/>
</dbReference>
<dbReference type="EC" id="3.4.11.2" evidence="3"/>
<dbReference type="GO" id="GO:0016285">
    <property type="term" value="F:alanyl aminopeptidase activity"/>
    <property type="evidence" value="ECO:0007669"/>
    <property type="project" value="UniProtKB-EC"/>
</dbReference>
<organism evidence="3">
    <name type="scientific">Dysdercus peruvianus</name>
    <dbReference type="NCBI Taxonomy" id="685034"/>
    <lineage>
        <taxon>Eukaryota</taxon>
        <taxon>Metazoa</taxon>
        <taxon>Ecdysozoa</taxon>
        <taxon>Arthropoda</taxon>
        <taxon>Hexapoda</taxon>
        <taxon>Insecta</taxon>
        <taxon>Pterygota</taxon>
        <taxon>Neoptera</taxon>
        <taxon>Paraneoptera</taxon>
        <taxon>Hemiptera</taxon>
        <taxon>Heteroptera</taxon>
        <taxon>Panheteroptera</taxon>
        <taxon>Pentatomomorpha</taxon>
        <taxon>Pyrrhocoroidea</taxon>
        <taxon>Pyrrhocoridae</taxon>
        <taxon>Dysdercus</taxon>
    </lineage>
</organism>
<name>E5L8H0_9HEMI</name>
<reference evidence="3" key="1">
    <citation type="journal article" date="2011" name="Comp. Biochem. Physiol. B, Biochem. Mol. Biol.">
        <title>Purification and partial characterization of an aminopeptidase from the midgut tissue of Dysdercus peruvianus.</title>
        <authorList>
            <person name="Costa I.A."/>
            <person name="Samuels R.I."/>
            <person name="Bifano T.D."/>
            <person name="Terra W.R."/>
            <person name="Silva C.P."/>
        </authorList>
    </citation>
    <scope>NUCLEOTIDE SEQUENCE</scope>
    <source>
        <tissue evidence="3">Midgut</tissue>
    </source>
</reference>
<dbReference type="PANTHER" id="PTHR11533">
    <property type="entry name" value="PROTEASE M1 ZINC METALLOPROTEASE"/>
    <property type="match status" value="1"/>
</dbReference>
<accession>E5L8H0</accession>
<dbReference type="InterPro" id="IPR024571">
    <property type="entry name" value="ERAP1-like_C_dom"/>
</dbReference>
<dbReference type="GO" id="GO:0043171">
    <property type="term" value="P:peptide catabolic process"/>
    <property type="evidence" value="ECO:0007669"/>
    <property type="project" value="TreeGrafter"/>
</dbReference>
<feature type="non-terminal residue" evidence="3">
    <location>
        <position position="265"/>
    </location>
</feature>
<dbReference type="GO" id="GO:0005615">
    <property type="term" value="C:extracellular space"/>
    <property type="evidence" value="ECO:0007669"/>
    <property type="project" value="TreeGrafter"/>
</dbReference>
<dbReference type="InterPro" id="IPR050344">
    <property type="entry name" value="Peptidase_M1_aminopeptidases"/>
</dbReference>
<dbReference type="GO" id="GO:0008270">
    <property type="term" value="F:zinc ion binding"/>
    <property type="evidence" value="ECO:0007669"/>
    <property type="project" value="TreeGrafter"/>
</dbReference>
<dbReference type="GO" id="GO:0005737">
    <property type="term" value="C:cytoplasm"/>
    <property type="evidence" value="ECO:0007669"/>
    <property type="project" value="TreeGrafter"/>
</dbReference>
<dbReference type="Pfam" id="PF11838">
    <property type="entry name" value="ERAP1_C"/>
    <property type="match status" value="1"/>
</dbReference>
<sequence length="265" mass="29986">GAVSRVMSFPVTKEIKMNISAKILLLMENVINYIAFNDTTNMGHTQKLHQMNILKHCCSFGHKGCLKEAERLSLDISSGSPEKRSALLCTVVKLGNSSVWESVLGRYENAKSPAWALLMLRSLACTNNETLTKRLLKLLFTDKVRRHDIVNIITLISSSSDGADIVFTYFIENIYNIYQRFGEFTSLRKIMRSISKYMTQSHLTELKQITLPQSYAALKLNDFIKSSEKSQSWRNNAAKQLTLYVMGGGNVSTPFYQTFSHGKLH</sequence>